<sequence>MNIDPPDPDDDAFGLVEQYDSIEDPYLRSEFLDNVGTTRSYINALRLRRDKGAARNASAPEAPRPPDDEGPRHRVPRPPLRGRGITTRPPKYAGSVRNKRRRNRARPEFVIIIFKLD</sequence>
<dbReference type="Proteomes" id="UP000323242">
    <property type="component" value="Unassembled WGS sequence"/>
</dbReference>
<comment type="caution">
    <text evidence="2">The sequence shown here is derived from an EMBL/GenBank/DDBJ whole genome shotgun (WGS) entry which is preliminary data.</text>
</comment>
<evidence type="ECO:0000256" key="1">
    <source>
        <dbReference type="SAM" id="MobiDB-lite"/>
    </source>
</evidence>
<reference evidence="2 3" key="1">
    <citation type="submission" date="2019-08" db="EMBL/GenBank/DDBJ databases">
        <title>Draft genome for granaticin producer strain Streptomyces parvus C05.</title>
        <authorList>
            <person name="Gonzalez-Pimentel J.L."/>
        </authorList>
    </citation>
    <scope>NUCLEOTIDE SEQUENCE [LARGE SCALE GENOMIC DNA]</scope>
    <source>
        <strain evidence="2 3">C05</strain>
    </source>
</reference>
<proteinExistence type="predicted"/>
<keyword evidence="3" id="KW-1185">Reference proteome</keyword>
<accession>A0A5D4JJ74</accession>
<gene>
    <name evidence="2" type="ORF">FY004_11960</name>
</gene>
<protein>
    <submittedName>
        <fullName evidence="2">Uncharacterized protein</fullName>
    </submittedName>
</protein>
<feature type="region of interest" description="Disordered" evidence="1">
    <location>
        <begin position="47"/>
        <end position="101"/>
    </location>
</feature>
<name>A0A5D4JJ74_9ACTN</name>
<evidence type="ECO:0000313" key="3">
    <source>
        <dbReference type="Proteomes" id="UP000323242"/>
    </source>
</evidence>
<evidence type="ECO:0000313" key="2">
    <source>
        <dbReference type="EMBL" id="TYR64365.1"/>
    </source>
</evidence>
<dbReference type="RefSeq" id="WP_148902379.1">
    <property type="nucleotide sequence ID" value="NZ_VSZQ01000050.1"/>
</dbReference>
<organism evidence="2 3">
    <name type="scientific">Streptomyces parvus</name>
    <dbReference type="NCBI Taxonomy" id="66428"/>
    <lineage>
        <taxon>Bacteria</taxon>
        <taxon>Bacillati</taxon>
        <taxon>Actinomycetota</taxon>
        <taxon>Actinomycetes</taxon>
        <taxon>Kitasatosporales</taxon>
        <taxon>Streptomycetaceae</taxon>
        <taxon>Streptomyces</taxon>
    </lineage>
</organism>
<dbReference type="AlphaFoldDB" id="A0A5D4JJ74"/>
<dbReference type="EMBL" id="VSZQ01000050">
    <property type="protein sequence ID" value="TYR64365.1"/>
    <property type="molecule type" value="Genomic_DNA"/>
</dbReference>